<evidence type="ECO:0000256" key="1">
    <source>
        <dbReference type="SAM" id="MobiDB-lite"/>
    </source>
</evidence>
<dbReference type="RefSeq" id="WP_188825478.1">
    <property type="nucleotide sequence ID" value="NZ_BMHH01000016.1"/>
</dbReference>
<accession>A0A916WJM8</accession>
<proteinExistence type="predicted"/>
<name>A0A916WJM8_9HYPH</name>
<dbReference type="Gene3D" id="3.30.930.30">
    <property type="match status" value="1"/>
</dbReference>
<evidence type="ECO:0008006" key="4">
    <source>
        <dbReference type="Google" id="ProtNLM"/>
    </source>
</evidence>
<dbReference type="EMBL" id="BMHH01000016">
    <property type="protein sequence ID" value="GGB03768.1"/>
    <property type="molecule type" value="Genomic_DNA"/>
</dbReference>
<gene>
    <name evidence="2" type="ORF">GCM10011491_34880</name>
</gene>
<feature type="region of interest" description="Disordered" evidence="1">
    <location>
        <begin position="330"/>
        <end position="385"/>
    </location>
</feature>
<reference evidence="2" key="1">
    <citation type="journal article" date="2014" name="Int. J. Syst. Evol. Microbiol.">
        <title>Complete genome sequence of Corynebacterium casei LMG S-19264T (=DSM 44701T), isolated from a smear-ripened cheese.</title>
        <authorList>
            <consortium name="US DOE Joint Genome Institute (JGI-PGF)"/>
            <person name="Walter F."/>
            <person name="Albersmeier A."/>
            <person name="Kalinowski J."/>
            <person name="Ruckert C."/>
        </authorList>
    </citation>
    <scope>NUCLEOTIDE SEQUENCE</scope>
    <source>
        <strain evidence="2">CGMCC 1.15082</strain>
    </source>
</reference>
<feature type="compositionally biased region" description="Low complexity" evidence="1">
    <location>
        <begin position="353"/>
        <end position="370"/>
    </location>
</feature>
<sequence length="385" mass="42184">MAFQFVHLECWSRKADDKGRSTDFIFDEADRKPIASVHVREPSPPTVIYGVGVEEVRQMHDAAAAAAMTPGAKGKLRKISSAQKTLHTVVASHPYTVDEVRADRAKAAEVRDWEKRTIAWLRQQYGPALKSVVRHTDEKQWHVHAYVLPTSDKELRAAVFHPGIVAKRAVMAEGRRPGEDGKALNKRSNAAYQSALRQWQDSYHEAVGVPCGLTRLGPQRRRLTRAEWLAEQAQAKALKNAVERAAVVRRDGQAYIDRTRAAAAAMRADAAKVHAQAEKFQGVGGAVRAAFDGIHESRIRSQIRREFARDLAAATKSAEKAKAAAAAAKAEAKAAEKKASETRYEMRQQSQRLASANAQIQSLSAALAAATEPERAPSPGGPTPW</sequence>
<evidence type="ECO:0000313" key="2">
    <source>
        <dbReference type="EMBL" id="GGB03768.1"/>
    </source>
</evidence>
<comment type="caution">
    <text evidence="2">The sequence shown here is derived from an EMBL/GenBank/DDBJ whole genome shotgun (WGS) entry which is preliminary data.</text>
</comment>
<dbReference type="Proteomes" id="UP000646478">
    <property type="component" value="Unassembled WGS sequence"/>
</dbReference>
<organism evidence="2 3">
    <name type="scientific">Brucella endophytica</name>
    <dbReference type="NCBI Taxonomy" id="1963359"/>
    <lineage>
        <taxon>Bacteria</taxon>
        <taxon>Pseudomonadati</taxon>
        <taxon>Pseudomonadota</taxon>
        <taxon>Alphaproteobacteria</taxon>
        <taxon>Hyphomicrobiales</taxon>
        <taxon>Brucellaceae</taxon>
        <taxon>Brucella/Ochrobactrum group</taxon>
        <taxon>Brucella</taxon>
    </lineage>
</organism>
<protein>
    <recommendedName>
        <fullName evidence="4">Mob protein</fullName>
    </recommendedName>
</protein>
<dbReference type="AlphaFoldDB" id="A0A916WJM8"/>
<keyword evidence="3" id="KW-1185">Reference proteome</keyword>
<evidence type="ECO:0000313" key="3">
    <source>
        <dbReference type="Proteomes" id="UP000646478"/>
    </source>
</evidence>
<reference evidence="2" key="2">
    <citation type="submission" date="2020-09" db="EMBL/GenBank/DDBJ databases">
        <authorList>
            <person name="Sun Q."/>
            <person name="Zhou Y."/>
        </authorList>
    </citation>
    <scope>NUCLEOTIDE SEQUENCE</scope>
    <source>
        <strain evidence="2">CGMCC 1.15082</strain>
    </source>
</reference>
<feature type="compositionally biased region" description="Basic and acidic residues" evidence="1">
    <location>
        <begin position="330"/>
        <end position="346"/>
    </location>
</feature>